<dbReference type="AlphaFoldDB" id="A0A0F7PEN7"/>
<sequence length="206" mass="22340">MDCLNCGQPVGPSDAYCPACGEPVPDTPEDSSTYSTPDPNPPPSFWKGFVPYFVPFKSNELEKIRRFGGCPGCGEGRNLTINPESRGWSFIGQPTGTITCEECGTTLDAGTSGVEVIIGPADIEGQTLSFSECGDYAESRRRGVLVGEAQPPDERLNHITGDYYWDTEVVDDKFWIGAAILCLIPPVGIFFLSLFAFQSITTHPDE</sequence>
<reference evidence="4" key="2">
    <citation type="submission" date="2015-05" db="EMBL/GenBank/DDBJ databases">
        <title>Complete genome sequence of Halanaeroarchaeum sulfurireducens type strain M27-SA2, a sulfate-reducer haloarchaeon from marine anoxic lake Medee.</title>
        <authorList>
            <person name="Messina E."/>
            <person name="Kublanov I.V."/>
            <person name="Toshchakov S."/>
            <person name="Arcadi E."/>
            <person name="La Spada G."/>
            <person name="La Cono V."/>
            <person name="Yakimov M.M."/>
        </authorList>
    </citation>
    <scope>NUCLEOTIDE SEQUENCE [LARGE SCALE GENOMIC DNA]</scope>
    <source>
        <strain evidence="4">M27-SA2</strain>
        <plasmid evidence="4">Plasmid pM27-SA2-01</plasmid>
    </source>
</reference>
<gene>
    <name evidence="3" type="ORF">HLASA_3035</name>
    <name evidence="2" type="ORF">HLASF_3034</name>
</gene>
<reference evidence="2 5" key="1">
    <citation type="submission" date="2014-06" db="EMBL/GenBank/DDBJ databases">
        <title>Secret life of haloarchaea: discovery of obligatory anaerobic haloarchaea growing by dissimilatory sulfur reduction.</title>
        <authorList>
            <person name="Sorokin D.Y."/>
            <person name="Kublanov I.V."/>
            <person name="Gavrilov S.N."/>
            <person name="Ferrer M."/>
            <person name="Golyshin P.N."/>
            <person name="Messina E."/>
            <person name="La Cono V."/>
            <person name="Yakimov M.M."/>
        </authorList>
    </citation>
    <scope>NUCLEOTIDE SEQUENCE [LARGE SCALE GENOMIC DNA]</scope>
    <source>
        <strain evidence="2 5">HSR2</strain>
        <plasmid evidence="2 5">pHSR2-01</plasmid>
    </source>
</reference>
<keyword evidence="1" id="KW-0472">Membrane</keyword>
<dbReference type="HOGENOM" id="CLU_1329424_0_0_2"/>
<reference evidence="3 4" key="3">
    <citation type="journal article" date="2016" name="Stand. Genomic Sci.">
        <title>Complete genome sequence of 'Halanaeroarchaeum sulfurireducens' M27-SA2, a sulfur-reducing and acetate-oxidizing haloarchaeon from the deep-sea hypersaline anoxic lake Medee.</title>
        <authorList>
            <person name="Messina E."/>
            <person name="Sorokin D.Y."/>
            <person name="Kublanov I.V."/>
            <person name="Toshchakov S."/>
            <person name="Lopatina A."/>
            <person name="Arcadi E."/>
            <person name="Smedile F."/>
            <person name="La Spada G."/>
            <person name="La Cono V."/>
            <person name="Yakimov M.M."/>
        </authorList>
    </citation>
    <scope>NUCLEOTIDE SEQUENCE [LARGE SCALE GENOMIC DNA]</scope>
    <source>
        <strain evidence="3 4">M27-SA2</strain>
        <plasmid evidence="4">Plasmid pM27-SA2-01</plasmid>
        <plasmid evidence="3">pM27-SA2-01</plasmid>
    </source>
</reference>
<geneLocation type="plasmid" evidence="3 4">
    <name>pM27-SA2-01</name>
</geneLocation>
<dbReference type="KEGG" id="hsf:HLASA_3035"/>
<name>A0A0F7PEN7_9EURY</name>
<dbReference type="KEGG" id="hsu:HLASF_3034"/>
<evidence type="ECO:0000313" key="5">
    <source>
        <dbReference type="Proteomes" id="UP000069906"/>
    </source>
</evidence>
<geneLocation type="plasmid" evidence="2 5">
    <name>pHSR2-01</name>
</geneLocation>
<evidence type="ECO:0000313" key="2">
    <source>
        <dbReference type="EMBL" id="AKH98660.1"/>
    </source>
</evidence>
<accession>A0A0F7PEN7</accession>
<keyword evidence="1" id="KW-0812">Transmembrane</keyword>
<dbReference type="EMBL" id="CP008875">
    <property type="protein sequence ID" value="AKH98660.1"/>
    <property type="molecule type" value="Genomic_DNA"/>
</dbReference>
<evidence type="ECO:0000313" key="3">
    <source>
        <dbReference type="EMBL" id="ALG83103.1"/>
    </source>
</evidence>
<proteinExistence type="predicted"/>
<keyword evidence="2" id="KW-0614">Plasmid</keyword>
<dbReference type="Proteomes" id="UP000069906">
    <property type="component" value="Plasmid pHSR2-01"/>
</dbReference>
<evidence type="ECO:0000256" key="1">
    <source>
        <dbReference type="SAM" id="Phobius"/>
    </source>
</evidence>
<organism evidence="2 5">
    <name type="scientific">Halanaeroarchaeum sulfurireducens</name>
    <dbReference type="NCBI Taxonomy" id="1604004"/>
    <lineage>
        <taxon>Archaea</taxon>
        <taxon>Methanobacteriati</taxon>
        <taxon>Methanobacteriota</taxon>
        <taxon>Stenosarchaea group</taxon>
        <taxon>Halobacteria</taxon>
        <taxon>Halobacteriales</taxon>
        <taxon>Halobacteriaceae</taxon>
        <taxon>Halanaeroarchaeum</taxon>
    </lineage>
</organism>
<evidence type="ECO:0000313" key="4">
    <source>
        <dbReference type="Proteomes" id="UP000060390"/>
    </source>
</evidence>
<protein>
    <submittedName>
        <fullName evidence="2">Uncharacterized protein</fullName>
    </submittedName>
</protein>
<keyword evidence="1" id="KW-1133">Transmembrane helix</keyword>
<dbReference type="Proteomes" id="UP000060390">
    <property type="component" value="Plasmid pM27-SA2-01"/>
</dbReference>
<feature type="transmembrane region" description="Helical" evidence="1">
    <location>
        <begin position="174"/>
        <end position="197"/>
    </location>
</feature>
<dbReference type="EMBL" id="CP011565">
    <property type="protein sequence ID" value="ALG83103.1"/>
    <property type="molecule type" value="Genomic_DNA"/>
</dbReference>
<keyword evidence="5" id="KW-1185">Reference proteome</keyword>